<evidence type="ECO:0000313" key="2">
    <source>
        <dbReference type="EMBL" id="OAQ20293.1"/>
    </source>
</evidence>
<dbReference type="OrthoDB" id="9811185at2"/>
<proteinExistence type="predicted"/>
<dbReference type="PATRIC" id="fig|999894.6.peg.1645"/>
<dbReference type="AlphaFoldDB" id="A0A179D2T5"/>
<organism evidence="2 3">
    <name type="scientific">Thermosulfurimonas dismutans</name>
    <dbReference type="NCBI Taxonomy" id="999894"/>
    <lineage>
        <taxon>Bacteria</taxon>
        <taxon>Pseudomonadati</taxon>
        <taxon>Thermodesulfobacteriota</taxon>
        <taxon>Thermodesulfobacteria</taxon>
        <taxon>Thermodesulfobacteriales</taxon>
        <taxon>Thermodesulfobacteriaceae</taxon>
        <taxon>Thermosulfurimonas</taxon>
    </lineage>
</organism>
<dbReference type="PANTHER" id="PTHR34504:SF2">
    <property type="entry name" value="UPF0150 PROTEIN SSL0259"/>
    <property type="match status" value="1"/>
</dbReference>
<reference evidence="2 3" key="1">
    <citation type="submission" date="2016-04" db="EMBL/GenBank/DDBJ databases">
        <title>Genome analysis of Thermosulfurimonas dismutans, the first thermophilic sulfur-disproportionating bacterium of the phylum Thermodesulfobacteria.</title>
        <authorList>
            <person name="Mardanov A.V."/>
            <person name="Beletsky A.V."/>
            <person name="Kadnikov V.V."/>
            <person name="Slobodkin A.I."/>
            <person name="Ravin N.V."/>
        </authorList>
    </citation>
    <scope>NUCLEOTIDE SEQUENCE [LARGE SCALE GENOMIC DNA]</scope>
    <source>
        <strain evidence="2 3">S95</strain>
    </source>
</reference>
<evidence type="ECO:0000259" key="1">
    <source>
        <dbReference type="Pfam" id="PF15919"/>
    </source>
</evidence>
<dbReference type="EMBL" id="LWLG01000013">
    <property type="protein sequence ID" value="OAQ20293.1"/>
    <property type="molecule type" value="Genomic_DNA"/>
</dbReference>
<dbReference type="Proteomes" id="UP000078390">
    <property type="component" value="Unassembled WGS sequence"/>
</dbReference>
<dbReference type="STRING" id="999894.TDIS_1648"/>
<dbReference type="RefSeq" id="WP_068671185.1">
    <property type="nucleotide sequence ID" value="NZ_LWLG01000013.1"/>
</dbReference>
<protein>
    <recommendedName>
        <fullName evidence="1">HicB-like antitoxin of toxin-antitoxin system domain-containing protein</fullName>
    </recommendedName>
</protein>
<feature type="domain" description="HicB-like antitoxin of toxin-antitoxin system" evidence="1">
    <location>
        <begin position="5"/>
        <end position="66"/>
    </location>
</feature>
<dbReference type="InterPro" id="IPR031807">
    <property type="entry name" value="HicB-like"/>
</dbReference>
<evidence type="ECO:0000313" key="3">
    <source>
        <dbReference type="Proteomes" id="UP000078390"/>
    </source>
</evidence>
<dbReference type="InterPro" id="IPR035069">
    <property type="entry name" value="TTHA1013/TTHA0281-like"/>
</dbReference>
<accession>A0A179D2T5</accession>
<keyword evidence="3" id="KW-1185">Reference proteome</keyword>
<dbReference type="SUPFAM" id="SSF143100">
    <property type="entry name" value="TTHA1013/TTHA0281-like"/>
    <property type="match status" value="1"/>
</dbReference>
<gene>
    <name evidence="2" type="ORF">TDIS_1648</name>
</gene>
<name>A0A179D2T5_9BACT</name>
<sequence length="72" mass="7906">MTLRYKIVIEPNEEGGFTVTVPDLPGCVTQGDTIEEAIGNAKEAIEGHLEALTELRKSFQAEIEVEFEQKAA</sequence>
<dbReference type="InterPro" id="IPR051404">
    <property type="entry name" value="TA_system_antitoxin"/>
</dbReference>
<comment type="caution">
    <text evidence="2">The sequence shown here is derived from an EMBL/GenBank/DDBJ whole genome shotgun (WGS) entry which is preliminary data.</text>
</comment>
<dbReference type="Pfam" id="PF15919">
    <property type="entry name" value="HicB_lk_antitox"/>
    <property type="match status" value="1"/>
</dbReference>
<dbReference type="PANTHER" id="PTHR34504">
    <property type="entry name" value="ANTITOXIN HICB"/>
    <property type="match status" value="1"/>
</dbReference>
<dbReference type="Gene3D" id="3.30.160.250">
    <property type="match status" value="1"/>
</dbReference>